<comment type="function">
    <text evidence="7 11">Cleaves peptides in various proteins in a process that requires ATP hydrolysis. Has a chymotrypsin-like activity. Plays a major role in the degradation of misfolded proteins.</text>
</comment>
<reference evidence="13 14" key="1">
    <citation type="journal article" date="2011" name="J. Exp. Med.">
        <title>A live-attenuated chlamydial vaccine protects against trachoma in nonhuman primates.</title>
        <authorList>
            <person name="Kari L."/>
            <person name="Whitmire W.M."/>
            <person name="Olivares-Zavaleta N."/>
            <person name="Goheen M.M."/>
            <person name="Taylor L.D."/>
            <person name="Carlson J.H."/>
            <person name="Sturdevant G.L."/>
            <person name="Lu C."/>
            <person name="Bakios L.E."/>
            <person name="Randall L.B."/>
            <person name="Parnell M.J."/>
            <person name="Zhong G."/>
            <person name="Caldwell H.D."/>
        </authorList>
    </citation>
    <scope>NUCLEOTIDE SEQUENCE [LARGE SCALE GENOMIC DNA]</scope>
    <source>
        <strain evidence="13 14">A2497</strain>
    </source>
</reference>
<dbReference type="AlphaFoldDB" id="G4NNP9"/>
<accession>G4NNP9</accession>
<dbReference type="GO" id="GO:0004176">
    <property type="term" value="F:ATP-dependent peptidase activity"/>
    <property type="evidence" value="ECO:0007669"/>
    <property type="project" value="InterPro"/>
</dbReference>
<evidence type="ECO:0000256" key="9">
    <source>
        <dbReference type="PROSITE-ProRule" id="PRU10086"/>
    </source>
</evidence>
<dbReference type="FunFam" id="3.90.226.10:FF:000001">
    <property type="entry name" value="ATP-dependent Clp protease proteolytic subunit"/>
    <property type="match status" value="1"/>
</dbReference>
<evidence type="ECO:0000256" key="4">
    <source>
        <dbReference type="ARBA" id="ARBA00022801"/>
    </source>
</evidence>
<dbReference type="GO" id="GO:0009368">
    <property type="term" value="C:endopeptidase Clp complex"/>
    <property type="evidence" value="ECO:0007669"/>
    <property type="project" value="TreeGrafter"/>
</dbReference>
<dbReference type="PROSITE" id="PS00381">
    <property type="entry name" value="CLP_PROTEASE_SER"/>
    <property type="match status" value="1"/>
</dbReference>
<dbReference type="GO" id="GO:0051117">
    <property type="term" value="F:ATPase binding"/>
    <property type="evidence" value="ECO:0007669"/>
    <property type="project" value="TreeGrafter"/>
</dbReference>
<keyword evidence="5 7" id="KW-0720">Serine protease</keyword>
<dbReference type="MEROPS" id="S14.001"/>
<dbReference type="PANTHER" id="PTHR10381:SF70">
    <property type="entry name" value="ATP-DEPENDENT CLP PROTEASE PROTEOLYTIC SUBUNIT"/>
    <property type="match status" value="1"/>
</dbReference>
<dbReference type="NCBIfam" id="NF001368">
    <property type="entry name" value="PRK00277.1"/>
    <property type="match status" value="1"/>
</dbReference>
<dbReference type="NCBIfam" id="NF009205">
    <property type="entry name" value="PRK12553.1"/>
    <property type="match status" value="1"/>
</dbReference>
<evidence type="ECO:0000256" key="11">
    <source>
        <dbReference type="RuleBase" id="RU000550"/>
    </source>
</evidence>
<dbReference type="EC" id="3.4.21.92" evidence="7 10"/>
<evidence type="ECO:0000256" key="1">
    <source>
        <dbReference type="ARBA" id="ARBA00007039"/>
    </source>
</evidence>
<protein>
    <recommendedName>
        <fullName evidence="7 12">ATP-dependent Clp protease proteolytic subunit</fullName>
        <ecNumber evidence="7 10">3.4.21.92</ecNumber>
    </recommendedName>
    <alternativeName>
        <fullName evidence="7">Endopeptidase Clp</fullName>
    </alternativeName>
</protein>
<sequence>MRGSTYMTLVPYVVEDTGRGERAMDIYSRLLKDRIVMIGQEITEPLANTVIAQLLFLMSEDPTKDIQIFINSPGGYITAGLAIYDTIRFLGCDVNTYCIGQAASMGALLLSAGTKGKRYALPHSRMMIHQPSGGIIGTSADIQLQAAEILTLKKHLSNILAECTGQSVEKIIEDSERDFFMGAEEAIAYGLIDKVISSAKETKDKSIAS</sequence>
<proteinExistence type="inferred from homology"/>
<evidence type="ECO:0000256" key="10">
    <source>
        <dbReference type="RuleBase" id="RU000549"/>
    </source>
</evidence>
<dbReference type="CDD" id="cd07017">
    <property type="entry name" value="S14_ClpP_2"/>
    <property type="match status" value="1"/>
</dbReference>
<evidence type="ECO:0000256" key="7">
    <source>
        <dbReference type="HAMAP-Rule" id="MF_00444"/>
    </source>
</evidence>
<dbReference type="Pfam" id="PF00574">
    <property type="entry name" value="CLP_protease"/>
    <property type="match status" value="1"/>
</dbReference>
<dbReference type="SUPFAM" id="SSF52096">
    <property type="entry name" value="ClpP/crotonase"/>
    <property type="match status" value="1"/>
</dbReference>
<dbReference type="InterPro" id="IPR018215">
    <property type="entry name" value="ClpP_Ser_AS"/>
</dbReference>
<evidence type="ECO:0000313" key="13">
    <source>
        <dbReference type="EMBL" id="AEP35594.1"/>
    </source>
</evidence>
<dbReference type="PATRIC" id="fig|580047.4.peg.782"/>
<dbReference type="GO" id="GO:0005737">
    <property type="term" value="C:cytoplasm"/>
    <property type="evidence" value="ECO:0007669"/>
    <property type="project" value="UniProtKB-SubCell"/>
</dbReference>
<dbReference type="HAMAP" id="MF_00444">
    <property type="entry name" value="ClpP"/>
    <property type="match status" value="1"/>
</dbReference>
<dbReference type="PANTHER" id="PTHR10381">
    <property type="entry name" value="ATP-DEPENDENT CLP PROTEASE PROTEOLYTIC SUBUNIT"/>
    <property type="match status" value="1"/>
</dbReference>
<gene>
    <name evidence="7" type="primary">clpP</name>
    <name evidence="13" type="ordered locus">CTO_0767</name>
</gene>
<feature type="active site" evidence="8">
    <location>
        <position position="104"/>
    </location>
</feature>
<keyword evidence="4 7" id="KW-0378">Hydrolase</keyword>
<comment type="subunit">
    <text evidence="7">Fourteen ClpP subunits assemble into 2 heptameric rings which stack back to back to give a disk-like structure with a central cavity, resembling the structure of eukaryotic proteasomes.</text>
</comment>
<evidence type="ECO:0000256" key="3">
    <source>
        <dbReference type="ARBA" id="ARBA00022670"/>
    </source>
</evidence>
<dbReference type="InterPro" id="IPR033135">
    <property type="entry name" value="ClpP_His_AS"/>
</dbReference>
<organism evidence="13 14">
    <name type="scientific">Chlamydia trachomatis serovar A (strain A2497)</name>
    <dbReference type="NCBI Taxonomy" id="580047"/>
    <lineage>
        <taxon>Bacteria</taxon>
        <taxon>Pseudomonadati</taxon>
        <taxon>Chlamydiota</taxon>
        <taxon>Chlamydiia</taxon>
        <taxon>Chlamydiales</taxon>
        <taxon>Chlamydiaceae</taxon>
        <taxon>Chlamydia/Chlamydophila group</taxon>
        <taxon>Chlamydia</taxon>
    </lineage>
</organism>
<evidence type="ECO:0000313" key="14">
    <source>
        <dbReference type="Proteomes" id="UP000009287"/>
    </source>
</evidence>
<dbReference type="KEGG" id="cra:CTO_0767"/>
<dbReference type="Gene3D" id="3.90.226.10">
    <property type="entry name" value="2-enoyl-CoA Hydratase, Chain A, domain 1"/>
    <property type="match status" value="1"/>
</dbReference>
<dbReference type="PRINTS" id="PR00127">
    <property type="entry name" value="CLPPROTEASEP"/>
</dbReference>
<comment type="catalytic activity">
    <reaction evidence="6 7 9">
        <text>Hydrolysis of proteins to small peptides in the presence of ATP and magnesium. alpha-casein is the usual test substrate. In the absence of ATP, only oligopeptides shorter than five residues are hydrolyzed (such as succinyl-Leu-Tyr-|-NHMec, and Leu-Tyr-Leu-|-Tyr-Trp, in which cleavage of the -Tyr-|-Leu- and -Tyr-|-Trp bonds also occurs).</text>
        <dbReference type="EC" id="3.4.21.92"/>
    </reaction>
</comment>
<evidence type="ECO:0000256" key="12">
    <source>
        <dbReference type="RuleBase" id="RU003567"/>
    </source>
</evidence>
<name>G4NNP9_CHLT4</name>
<comment type="subcellular location">
    <subcellularLocation>
        <location evidence="7">Cytoplasm</location>
    </subcellularLocation>
</comment>
<evidence type="ECO:0000256" key="5">
    <source>
        <dbReference type="ARBA" id="ARBA00022825"/>
    </source>
</evidence>
<evidence type="ECO:0000256" key="2">
    <source>
        <dbReference type="ARBA" id="ARBA00022490"/>
    </source>
</evidence>
<evidence type="ECO:0000256" key="6">
    <source>
        <dbReference type="ARBA" id="ARBA00034021"/>
    </source>
</evidence>
<dbReference type="PROSITE" id="PS00382">
    <property type="entry name" value="CLP_PROTEASE_HIS"/>
    <property type="match status" value="1"/>
</dbReference>
<keyword evidence="3 7" id="KW-0645">Protease</keyword>
<comment type="similarity">
    <text evidence="1 7 12">Belongs to the peptidase S14 family.</text>
</comment>
<dbReference type="InterPro" id="IPR029045">
    <property type="entry name" value="ClpP/crotonase-like_dom_sf"/>
</dbReference>
<dbReference type="EMBL" id="CP002401">
    <property type="protein sequence ID" value="AEP35594.1"/>
    <property type="molecule type" value="Genomic_DNA"/>
</dbReference>
<evidence type="ECO:0000256" key="8">
    <source>
        <dbReference type="PROSITE-ProRule" id="PRU10085"/>
    </source>
</evidence>
<dbReference type="GO" id="GO:0004252">
    <property type="term" value="F:serine-type endopeptidase activity"/>
    <property type="evidence" value="ECO:0007669"/>
    <property type="project" value="UniProtKB-UniRule"/>
</dbReference>
<dbReference type="GO" id="GO:0006515">
    <property type="term" value="P:protein quality control for misfolded or incompletely synthesized proteins"/>
    <property type="evidence" value="ECO:0007669"/>
    <property type="project" value="TreeGrafter"/>
</dbReference>
<feature type="active site" description="Nucleophile" evidence="7">
    <location>
        <position position="104"/>
    </location>
</feature>
<dbReference type="Proteomes" id="UP000009287">
    <property type="component" value="Chromosome"/>
</dbReference>
<keyword evidence="2 7" id="KW-0963">Cytoplasm</keyword>
<dbReference type="InterPro" id="IPR023562">
    <property type="entry name" value="ClpP/TepA"/>
</dbReference>
<feature type="active site" evidence="7 9">
    <location>
        <position position="129"/>
    </location>
</feature>
<dbReference type="InterPro" id="IPR001907">
    <property type="entry name" value="ClpP"/>
</dbReference>